<organism evidence="2 3">
    <name type="scientific">Alteromonas aquimaris</name>
    <dbReference type="NCBI Taxonomy" id="2998417"/>
    <lineage>
        <taxon>Bacteria</taxon>
        <taxon>Pseudomonadati</taxon>
        <taxon>Pseudomonadota</taxon>
        <taxon>Gammaproteobacteria</taxon>
        <taxon>Alteromonadales</taxon>
        <taxon>Alteromonadaceae</taxon>
        <taxon>Alteromonas/Salinimonas group</taxon>
        <taxon>Alteromonas</taxon>
    </lineage>
</organism>
<gene>
    <name evidence="2" type="ORF">OPS25_07405</name>
</gene>
<dbReference type="InterPro" id="IPR041215">
    <property type="entry name" value="FlgO_dom"/>
</dbReference>
<name>A0ABT3P6C8_9ALTE</name>
<sequence>MKRQSKFALAGFCALSLTTGCAVLDKVEKWALGEDSEEVAQEPQTENQQILTEPPEDIQPAATNVVDITAADRNYRGYNNDFDYDEGEDSRDSFGAVGKPRLYSNVQNSYKGRPLTKHIGDYVKNLAQDLISNMEYVSDKTPVAVTHFALLDSDLQSTNLLGQQMAESFIHELHKFRIPVLDFKTTDYIRITEKGDFALSRDYLELNSSLPIEYVLTGTMTRHQGGMLINARIIGMDSRAVVASAQMMVPFYVVDALIPTDGTMPNGGKDGVRFSRG</sequence>
<dbReference type="RefSeq" id="WP_265617033.1">
    <property type="nucleotide sequence ID" value="NZ_JAPFRD010000009.1"/>
</dbReference>
<dbReference type="PROSITE" id="PS51257">
    <property type="entry name" value="PROKAR_LIPOPROTEIN"/>
    <property type="match status" value="1"/>
</dbReference>
<feature type="domain" description="FlgO" evidence="1">
    <location>
        <begin position="125"/>
        <end position="253"/>
    </location>
</feature>
<dbReference type="Proteomes" id="UP001142810">
    <property type="component" value="Unassembled WGS sequence"/>
</dbReference>
<reference evidence="2" key="1">
    <citation type="submission" date="2022-11" db="EMBL/GenBank/DDBJ databases">
        <title>Alteromonas sp. nov., isolated from sea water of the Qingdao.</title>
        <authorList>
            <person name="Wang Q."/>
        </authorList>
    </citation>
    <scope>NUCLEOTIDE SEQUENCE</scope>
    <source>
        <strain evidence="2">ASW11-7</strain>
    </source>
</reference>
<evidence type="ECO:0000313" key="3">
    <source>
        <dbReference type="Proteomes" id="UP001142810"/>
    </source>
</evidence>
<keyword evidence="3" id="KW-1185">Reference proteome</keyword>
<evidence type="ECO:0000259" key="1">
    <source>
        <dbReference type="Pfam" id="PF17680"/>
    </source>
</evidence>
<dbReference type="EMBL" id="JAPFRD010000009">
    <property type="protein sequence ID" value="MCW8108318.1"/>
    <property type="molecule type" value="Genomic_DNA"/>
</dbReference>
<comment type="caution">
    <text evidence="2">The sequence shown here is derived from an EMBL/GenBank/DDBJ whole genome shotgun (WGS) entry which is preliminary data.</text>
</comment>
<dbReference type="Pfam" id="PF17680">
    <property type="entry name" value="FlgO"/>
    <property type="match status" value="1"/>
</dbReference>
<evidence type="ECO:0000313" key="2">
    <source>
        <dbReference type="EMBL" id="MCW8108318.1"/>
    </source>
</evidence>
<protein>
    <submittedName>
        <fullName evidence="2">FlgO family outer membrane protein</fullName>
    </submittedName>
</protein>
<accession>A0ABT3P6C8</accession>
<proteinExistence type="predicted"/>